<evidence type="ECO:0000259" key="6">
    <source>
        <dbReference type="Pfam" id="PF08281"/>
    </source>
</evidence>
<dbReference type="EMBL" id="AP027143">
    <property type="protein sequence ID" value="BDV36040.1"/>
    <property type="molecule type" value="Genomic_DNA"/>
</dbReference>
<geneLocation type="plasmid" evidence="7 8">
    <name>pSS37A-Re-1</name>
</geneLocation>
<dbReference type="InterPro" id="IPR013249">
    <property type="entry name" value="RNA_pol_sigma70_r4_t2"/>
</dbReference>
<keyword evidence="4" id="KW-0804">Transcription</keyword>
<keyword evidence="3" id="KW-0731">Sigma factor</keyword>
<evidence type="ECO:0000256" key="3">
    <source>
        <dbReference type="ARBA" id="ARBA00023082"/>
    </source>
</evidence>
<dbReference type="InterPro" id="IPR039425">
    <property type="entry name" value="RNA_pol_sigma-70-like"/>
</dbReference>
<dbReference type="Gene3D" id="1.10.1740.10">
    <property type="match status" value="1"/>
</dbReference>
<dbReference type="InterPro" id="IPR036388">
    <property type="entry name" value="WH-like_DNA-bd_sf"/>
</dbReference>
<dbReference type="Pfam" id="PF25751">
    <property type="entry name" value="Methanobactin"/>
    <property type="match status" value="1"/>
</dbReference>
<evidence type="ECO:0000259" key="5">
    <source>
        <dbReference type="Pfam" id="PF04542"/>
    </source>
</evidence>
<dbReference type="SUPFAM" id="SSF88659">
    <property type="entry name" value="Sigma3 and sigma4 domains of RNA polymerase sigma factors"/>
    <property type="match status" value="1"/>
</dbReference>
<protein>
    <recommendedName>
        <fullName evidence="9">RNA polymerase sigma factor</fullName>
    </recommendedName>
</protein>
<dbReference type="PANTHER" id="PTHR43133:SF63">
    <property type="entry name" value="RNA POLYMERASE SIGMA FACTOR FECI-RELATED"/>
    <property type="match status" value="1"/>
</dbReference>
<evidence type="ECO:0008006" key="9">
    <source>
        <dbReference type="Google" id="ProtNLM"/>
    </source>
</evidence>
<dbReference type="InterPro" id="IPR007627">
    <property type="entry name" value="RNA_pol_sigma70_r2"/>
</dbReference>
<evidence type="ECO:0000256" key="4">
    <source>
        <dbReference type="ARBA" id="ARBA00023163"/>
    </source>
</evidence>
<organism evidence="7 8">
    <name type="scientific">Methylocystis iwaonis</name>
    <dbReference type="NCBI Taxonomy" id="2885079"/>
    <lineage>
        <taxon>Bacteria</taxon>
        <taxon>Pseudomonadati</taxon>
        <taxon>Pseudomonadota</taxon>
        <taxon>Alphaproteobacteria</taxon>
        <taxon>Hyphomicrobiales</taxon>
        <taxon>Methylocystaceae</taxon>
        <taxon>Methylocystis</taxon>
    </lineage>
</organism>
<dbReference type="Gene3D" id="1.10.10.10">
    <property type="entry name" value="Winged helix-like DNA-binding domain superfamily/Winged helix DNA-binding domain"/>
    <property type="match status" value="1"/>
</dbReference>
<dbReference type="PANTHER" id="PTHR43133">
    <property type="entry name" value="RNA POLYMERASE ECF-TYPE SIGMA FACTO"/>
    <property type="match status" value="1"/>
</dbReference>
<keyword evidence="2" id="KW-0805">Transcription regulation</keyword>
<evidence type="ECO:0000256" key="1">
    <source>
        <dbReference type="ARBA" id="ARBA00010641"/>
    </source>
</evidence>
<dbReference type="InterPro" id="IPR013324">
    <property type="entry name" value="RNA_pol_sigma_r3/r4-like"/>
</dbReference>
<dbReference type="NCBIfam" id="NF040705">
    <property type="entry name" value="sigma_mbnA"/>
    <property type="match status" value="1"/>
</dbReference>
<sequence length="255" mass="28400">MRHSSTLERLFRNHHRALTSRAKRLIGAHEAEDIVQEAYLKMLEKGDWENVTNVRSYLSKTASNIAIDWLRRERARSKSIANDVAFTQLASGEASVAVASIESDPMFHLRMILGHLPPDCLRIFLLSRVLGHSHAEVAKETGLSVRTVYRCINRVLELLDVDSSKAEGQLAQRSREPSRPSIGAHKKKLIQKSPICPAPIVLPNGPPNSEPRPIKVGQIHTRRNAMKIRIAKRVELNVIGRASARCASTCAMTNG</sequence>
<feature type="domain" description="RNA polymerase sigma-70 region 2" evidence="5">
    <location>
        <begin position="10"/>
        <end position="75"/>
    </location>
</feature>
<dbReference type="SUPFAM" id="SSF88946">
    <property type="entry name" value="Sigma2 domain of RNA polymerase sigma factors"/>
    <property type="match status" value="1"/>
</dbReference>
<gene>
    <name evidence="7" type="ORF">SS37A_35700</name>
</gene>
<reference evidence="7 8" key="1">
    <citation type="journal article" date="2023" name="Int. J. Syst. Evol. Microbiol.">
        <title>Methylocystis iwaonis sp. nov., a type II methane-oxidizing bacterium from surface soil of a rice paddy field in Japan, and emended description of the genus Methylocystis (ex Whittenbury et al. 1970) Bowman et al. 1993.</title>
        <authorList>
            <person name="Kaise H."/>
            <person name="Sawadogo J.B."/>
            <person name="Alam M.S."/>
            <person name="Ueno C."/>
            <person name="Dianou D."/>
            <person name="Shinjo R."/>
            <person name="Asakawa S."/>
        </authorList>
    </citation>
    <scope>NUCLEOTIDE SEQUENCE [LARGE SCALE GENOMIC DNA]</scope>
    <source>
        <strain evidence="7 8">SS37A-Re</strain>
    </source>
</reference>
<feature type="domain" description="RNA polymerase sigma factor 70 region 4 type 2" evidence="6">
    <location>
        <begin position="109"/>
        <end position="157"/>
    </location>
</feature>
<dbReference type="NCBIfam" id="TIGR04071">
    <property type="entry name" value="methanobac_OB3b"/>
    <property type="match status" value="1"/>
</dbReference>
<evidence type="ECO:0000313" key="7">
    <source>
        <dbReference type="EMBL" id="BDV36040.1"/>
    </source>
</evidence>
<proteinExistence type="inferred from homology"/>
<evidence type="ECO:0000313" key="8">
    <source>
        <dbReference type="Proteomes" id="UP001317629"/>
    </source>
</evidence>
<name>A0ABN6VMD8_9HYPH</name>
<dbReference type="Pfam" id="PF08281">
    <property type="entry name" value="Sigma70_r4_2"/>
    <property type="match status" value="1"/>
</dbReference>
<dbReference type="InterPro" id="IPR023963">
    <property type="entry name" value="Methanobactin_OB3b"/>
</dbReference>
<accession>A0ABN6VMD8</accession>
<evidence type="ECO:0000256" key="2">
    <source>
        <dbReference type="ARBA" id="ARBA00023015"/>
    </source>
</evidence>
<comment type="similarity">
    <text evidence="1">Belongs to the sigma-70 factor family. ECF subfamily.</text>
</comment>
<dbReference type="Pfam" id="PF04542">
    <property type="entry name" value="Sigma70_r2"/>
    <property type="match status" value="1"/>
</dbReference>
<keyword evidence="7" id="KW-0614">Plasmid</keyword>
<dbReference type="InterPro" id="IPR013325">
    <property type="entry name" value="RNA_pol_sigma_r2"/>
</dbReference>
<dbReference type="Proteomes" id="UP001317629">
    <property type="component" value="Plasmid pSS37A-Re-1"/>
</dbReference>
<dbReference type="InterPro" id="IPR014284">
    <property type="entry name" value="RNA_pol_sigma-70_dom"/>
</dbReference>
<dbReference type="RefSeq" id="WP_281932323.1">
    <property type="nucleotide sequence ID" value="NZ_AP027143.1"/>
</dbReference>
<keyword evidence="8" id="KW-1185">Reference proteome</keyword>
<dbReference type="NCBIfam" id="TIGR02937">
    <property type="entry name" value="sigma70-ECF"/>
    <property type="match status" value="1"/>
</dbReference>